<dbReference type="Proteomes" id="UP000305681">
    <property type="component" value="Unassembled WGS sequence"/>
</dbReference>
<dbReference type="eggNOG" id="COG2823">
    <property type="taxonomic scope" value="Bacteria"/>
</dbReference>
<dbReference type="Gene3D" id="3.30.1340.30">
    <property type="match status" value="1"/>
</dbReference>
<keyword evidence="1" id="KW-0732">Signal</keyword>
<reference evidence="5 7" key="1">
    <citation type="submission" date="2016-11" db="EMBL/GenBank/DDBJ databases">
        <authorList>
            <person name="Varghese N."/>
            <person name="Submissions S."/>
        </authorList>
    </citation>
    <scope>NUCLEOTIDE SEQUENCE [LARGE SCALE GENOMIC DNA]</scope>
    <source>
        <strain evidence="5 7">NFR18</strain>
    </source>
</reference>
<evidence type="ECO:0000313" key="6">
    <source>
        <dbReference type="EMBL" id="TNC73980.1"/>
    </source>
</evidence>
<reference evidence="4 9" key="3">
    <citation type="submission" date="2021-03" db="EMBL/GenBank/DDBJ databases">
        <title>Draft genome sequence of Janthinobacterium sp. strain PLB02 isolated from infected primmorphs (Lubomirskia baicalensis).</title>
        <authorList>
            <person name="Chernogor L.I."/>
            <person name="Belikov S.I."/>
            <person name="Petrushin I.S."/>
        </authorList>
    </citation>
    <scope>NUCLEOTIDE SEQUENCE [LARGE SCALE GENOMIC DNA]</scope>
    <source>
        <strain evidence="4 9">PLB02</strain>
    </source>
</reference>
<feature type="domain" description="BON" evidence="2">
    <location>
        <begin position="50"/>
        <end position="118"/>
    </location>
</feature>
<dbReference type="Pfam" id="PF04972">
    <property type="entry name" value="BON"/>
    <property type="match status" value="1"/>
</dbReference>
<name>A0A031GP70_9BURK</name>
<reference evidence="3 10" key="4">
    <citation type="submission" date="2023-08" db="EMBL/GenBank/DDBJ databases">
        <title>Draft genome sequence of Janthinobacterium lividum.</title>
        <authorList>
            <person name="Chun B.H."/>
            <person name="Lee Y."/>
        </authorList>
    </citation>
    <scope>NUCLEOTIDE SEQUENCE [LARGE SCALE GENOMIC DNA]</scope>
    <source>
        <strain evidence="3 10">AMJK</strain>
    </source>
</reference>
<dbReference type="EMBL" id="FPKH01000006">
    <property type="protein sequence ID" value="SFY15770.1"/>
    <property type="molecule type" value="Genomic_DNA"/>
</dbReference>
<gene>
    <name evidence="6" type="ORF">FHI69_22705</name>
    <name evidence="4" type="ORF">J3P46_01135</name>
    <name evidence="3" type="ORF">RB624_13795</name>
    <name evidence="5" type="ORF">SAMN03097694_4860</name>
</gene>
<keyword evidence="10" id="KW-1185">Reference proteome</keyword>
<evidence type="ECO:0000313" key="3">
    <source>
        <dbReference type="EMBL" id="MDQ4626962.1"/>
    </source>
</evidence>
<evidence type="ECO:0000256" key="1">
    <source>
        <dbReference type="SAM" id="SignalP"/>
    </source>
</evidence>
<evidence type="ECO:0000313" key="8">
    <source>
        <dbReference type="Proteomes" id="UP000305681"/>
    </source>
</evidence>
<organism evidence="5 7">
    <name type="scientific">Janthinobacterium lividum</name>
    <dbReference type="NCBI Taxonomy" id="29581"/>
    <lineage>
        <taxon>Bacteria</taxon>
        <taxon>Pseudomonadati</taxon>
        <taxon>Pseudomonadota</taxon>
        <taxon>Betaproteobacteria</taxon>
        <taxon>Burkholderiales</taxon>
        <taxon>Oxalobacteraceae</taxon>
        <taxon>Janthinobacterium</taxon>
    </lineage>
</organism>
<dbReference type="InterPro" id="IPR014004">
    <property type="entry name" value="Transpt-assoc_nodulatn_dom_bac"/>
</dbReference>
<dbReference type="RefSeq" id="WP_034752546.1">
    <property type="nucleotide sequence ID" value="NZ_CBCRWJ010000006.1"/>
</dbReference>
<reference evidence="6 8" key="2">
    <citation type="submission" date="2019-06" db="EMBL/GenBank/DDBJ databases">
        <title>Genome sequence of Janthinobacterium lividum UCD_MED1.</title>
        <authorList>
            <person name="De Leon M.E."/>
            <person name="Jospin G."/>
        </authorList>
    </citation>
    <scope>NUCLEOTIDE SEQUENCE [LARGE SCALE GENOMIC DNA]</scope>
    <source>
        <strain evidence="6 8">UCD_MED1</strain>
    </source>
</reference>
<dbReference type="PANTHER" id="PTHR34606">
    <property type="entry name" value="BON DOMAIN-CONTAINING PROTEIN"/>
    <property type="match status" value="1"/>
</dbReference>
<evidence type="ECO:0000313" key="9">
    <source>
        <dbReference type="Proteomes" id="UP000662821"/>
    </source>
</evidence>
<feature type="signal peptide" evidence="1">
    <location>
        <begin position="1"/>
        <end position="26"/>
    </location>
</feature>
<dbReference type="Proteomes" id="UP001237592">
    <property type="component" value="Unassembled WGS sequence"/>
</dbReference>
<evidence type="ECO:0000259" key="2">
    <source>
        <dbReference type="PROSITE" id="PS50914"/>
    </source>
</evidence>
<sequence length="120" mass="11689">MQTSKLFNTLVAAIVLSGASITASHAADSAPKAQAPADTVVAANAAAAVPDETITSSAKAALSADAQAAALPVKVATQQGVVVLSGDVPSAEAGDRVVQIVASVSGVKEIKNELKVKAAG</sequence>
<dbReference type="EMBL" id="JAVFKP010000003">
    <property type="protein sequence ID" value="MDQ4626962.1"/>
    <property type="molecule type" value="Genomic_DNA"/>
</dbReference>
<evidence type="ECO:0000313" key="4">
    <source>
        <dbReference type="EMBL" id="QSX96622.1"/>
    </source>
</evidence>
<feature type="chain" id="PRO_5044537538" evidence="1">
    <location>
        <begin position="27"/>
        <end position="120"/>
    </location>
</feature>
<dbReference type="PANTHER" id="PTHR34606:SF15">
    <property type="entry name" value="BON DOMAIN-CONTAINING PROTEIN"/>
    <property type="match status" value="1"/>
</dbReference>
<dbReference type="EMBL" id="VDGE01000011">
    <property type="protein sequence ID" value="TNC73980.1"/>
    <property type="molecule type" value="Genomic_DNA"/>
</dbReference>
<dbReference type="EMBL" id="CP071520">
    <property type="protein sequence ID" value="QSX96622.1"/>
    <property type="molecule type" value="Genomic_DNA"/>
</dbReference>
<accession>A0A031GP70</accession>
<dbReference type="PROSITE" id="PS50914">
    <property type="entry name" value="BON"/>
    <property type="match status" value="1"/>
</dbReference>
<dbReference type="SMART" id="SM00749">
    <property type="entry name" value="BON"/>
    <property type="match status" value="1"/>
</dbReference>
<protein>
    <submittedName>
        <fullName evidence="3">BON domain-containing protein</fullName>
    </submittedName>
    <submittedName>
        <fullName evidence="5">Hyperosmotically inducible protein</fullName>
    </submittedName>
</protein>
<dbReference type="InterPro" id="IPR051686">
    <property type="entry name" value="Lipoprotein_DolP"/>
</dbReference>
<proteinExistence type="predicted"/>
<dbReference type="Proteomes" id="UP000662821">
    <property type="component" value="Chromosome"/>
</dbReference>
<dbReference type="OrthoDB" id="8704475at2"/>
<dbReference type="AlphaFoldDB" id="A0A031GP70"/>
<dbReference type="Proteomes" id="UP000182489">
    <property type="component" value="Unassembled WGS sequence"/>
</dbReference>
<evidence type="ECO:0000313" key="5">
    <source>
        <dbReference type="EMBL" id="SFY15770.1"/>
    </source>
</evidence>
<dbReference type="InterPro" id="IPR007055">
    <property type="entry name" value="BON_dom"/>
</dbReference>
<evidence type="ECO:0000313" key="10">
    <source>
        <dbReference type="Proteomes" id="UP001237592"/>
    </source>
</evidence>
<evidence type="ECO:0000313" key="7">
    <source>
        <dbReference type="Proteomes" id="UP000182489"/>
    </source>
</evidence>
<dbReference type="GeneID" id="56943861"/>